<evidence type="ECO:0000256" key="4">
    <source>
        <dbReference type="PROSITE-ProRule" id="PRU00335"/>
    </source>
</evidence>
<dbReference type="PANTHER" id="PTHR30055:SF151">
    <property type="entry name" value="TRANSCRIPTIONAL REGULATORY PROTEIN"/>
    <property type="match status" value="1"/>
</dbReference>
<protein>
    <submittedName>
        <fullName evidence="6">TetR/AcrR family transcriptional regulator</fullName>
    </submittedName>
</protein>
<name>A0ABU4HHI5_9ACTN</name>
<dbReference type="Gene3D" id="1.10.357.10">
    <property type="entry name" value="Tetracycline Repressor, domain 2"/>
    <property type="match status" value="1"/>
</dbReference>
<dbReference type="InterPro" id="IPR001647">
    <property type="entry name" value="HTH_TetR"/>
</dbReference>
<dbReference type="SUPFAM" id="SSF48498">
    <property type="entry name" value="Tetracyclin repressor-like, C-terminal domain"/>
    <property type="match status" value="1"/>
</dbReference>
<dbReference type="InterPro" id="IPR009057">
    <property type="entry name" value="Homeodomain-like_sf"/>
</dbReference>
<evidence type="ECO:0000256" key="3">
    <source>
        <dbReference type="ARBA" id="ARBA00023163"/>
    </source>
</evidence>
<dbReference type="SUPFAM" id="SSF46689">
    <property type="entry name" value="Homeodomain-like"/>
    <property type="match status" value="1"/>
</dbReference>
<evidence type="ECO:0000313" key="7">
    <source>
        <dbReference type="Proteomes" id="UP001284601"/>
    </source>
</evidence>
<dbReference type="PROSITE" id="PS50977">
    <property type="entry name" value="HTH_TETR_2"/>
    <property type="match status" value="1"/>
</dbReference>
<evidence type="ECO:0000256" key="2">
    <source>
        <dbReference type="ARBA" id="ARBA00023125"/>
    </source>
</evidence>
<evidence type="ECO:0000259" key="5">
    <source>
        <dbReference type="PROSITE" id="PS50977"/>
    </source>
</evidence>
<dbReference type="EMBL" id="JAWSTH010000001">
    <property type="protein sequence ID" value="MDW5592771.1"/>
    <property type="molecule type" value="Genomic_DNA"/>
</dbReference>
<evidence type="ECO:0000313" key="6">
    <source>
        <dbReference type="EMBL" id="MDW5592771.1"/>
    </source>
</evidence>
<dbReference type="Pfam" id="PF00440">
    <property type="entry name" value="TetR_N"/>
    <property type="match status" value="1"/>
</dbReference>
<sequence>MATEARLPIWMRPEPGTRRPRFTRDQIAATALAIADADGFEAVSMRRVAAELGAGTMTLYHYVSTKDDLLALMDDAIMAEVLLPDEALPRDDWRAATSLIARSSRDAFFRHPWALEGLRGARFGPNGMRHFEQSLVAIEATGLPPRERLALVAILDDYVFGFVTREVGERSERTTAEGTEWDEEAAFDYLEGMIDGGDFPAMRRLLGDGDRRAAWADVSAGWSDRFEHGLAIVLDGIELLIERRRADGAPPPLP</sequence>
<dbReference type="InterPro" id="IPR004111">
    <property type="entry name" value="Repressor_TetR_C"/>
</dbReference>
<reference evidence="6 7" key="2">
    <citation type="submission" date="2023-10" db="EMBL/GenBank/DDBJ databases">
        <authorList>
            <person name="Han X.F."/>
        </authorList>
    </citation>
    <scope>NUCLEOTIDE SEQUENCE [LARGE SCALE GENOMIC DNA]</scope>
    <source>
        <strain evidence="6 7">KCTC 39840</strain>
    </source>
</reference>
<reference evidence="7" key="1">
    <citation type="submission" date="2023-07" db="EMBL/GenBank/DDBJ databases">
        <title>Conexibacter stalactiti sp. nov., isolated from stalactites in a lava cave and emended description of the genus Conexibacter.</title>
        <authorList>
            <person name="Lee S.D."/>
        </authorList>
    </citation>
    <scope>NUCLEOTIDE SEQUENCE [LARGE SCALE GENOMIC DNA]</scope>
    <source>
        <strain evidence="7">KCTC 39840</strain>
    </source>
</reference>
<evidence type="ECO:0000256" key="1">
    <source>
        <dbReference type="ARBA" id="ARBA00023015"/>
    </source>
</evidence>
<keyword evidence="3" id="KW-0804">Transcription</keyword>
<accession>A0ABU4HHI5</accession>
<dbReference type="InterPro" id="IPR050109">
    <property type="entry name" value="HTH-type_TetR-like_transc_reg"/>
</dbReference>
<dbReference type="PANTHER" id="PTHR30055">
    <property type="entry name" value="HTH-TYPE TRANSCRIPTIONAL REGULATOR RUTR"/>
    <property type="match status" value="1"/>
</dbReference>
<keyword evidence="1" id="KW-0805">Transcription regulation</keyword>
<dbReference type="Pfam" id="PF02909">
    <property type="entry name" value="TetR_C_1"/>
    <property type="match status" value="1"/>
</dbReference>
<gene>
    <name evidence="6" type="ORF">R7226_00380</name>
</gene>
<keyword evidence="2 4" id="KW-0238">DNA-binding</keyword>
<keyword evidence="7" id="KW-1185">Reference proteome</keyword>
<comment type="caution">
    <text evidence="6">The sequence shown here is derived from an EMBL/GenBank/DDBJ whole genome shotgun (WGS) entry which is preliminary data.</text>
</comment>
<dbReference type="Gene3D" id="1.10.10.60">
    <property type="entry name" value="Homeodomain-like"/>
    <property type="match status" value="1"/>
</dbReference>
<dbReference type="RefSeq" id="WP_318595030.1">
    <property type="nucleotide sequence ID" value="NZ_JAWSTH010000001.1"/>
</dbReference>
<dbReference type="Proteomes" id="UP001284601">
    <property type="component" value="Unassembled WGS sequence"/>
</dbReference>
<organism evidence="6 7">
    <name type="scientific">Conexibacter stalactiti</name>
    <dbReference type="NCBI Taxonomy" id="1940611"/>
    <lineage>
        <taxon>Bacteria</taxon>
        <taxon>Bacillati</taxon>
        <taxon>Actinomycetota</taxon>
        <taxon>Thermoleophilia</taxon>
        <taxon>Solirubrobacterales</taxon>
        <taxon>Conexibacteraceae</taxon>
        <taxon>Conexibacter</taxon>
    </lineage>
</organism>
<dbReference type="InterPro" id="IPR036271">
    <property type="entry name" value="Tet_transcr_reg_TetR-rel_C_sf"/>
</dbReference>
<feature type="domain" description="HTH tetR-type" evidence="5">
    <location>
        <begin position="21"/>
        <end position="81"/>
    </location>
</feature>
<proteinExistence type="predicted"/>
<feature type="DNA-binding region" description="H-T-H motif" evidence="4">
    <location>
        <begin position="44"/>
        <end position="63"/>
    </location>
</feature>